<comment type="caution">
    <text evidence="3">The sequence shown here is derived from an EMBL/GenBank/DDBJ whole genome shotgun (WGS) entry which is preliminary data.</text>
</comment>
<proteinExistence type="inferred from homology"/>
<dbReference type="GO" id="GO:0008234">
    <property type="term" value="F:cysteine-type peptidase activity"/>
    <property type="evidence" value="ECO:0007669"/>
    <property type="project" value="InterPro"/>
</dbReference>
<dbReference type="Proteomes" id="UP000292052">
    <property type="component" value="Unassembled WGS sequence"/>
</dbReference>
<sequence length="183" mass="20745">MLFLVTLFPFCIAQSDVLSDEFINSINEAQSAWRAGRVWPKNMTDELLKRLSGSVDPNLYKHEYEDYVYQHPQFRLDIDLPNSFDARKKWPQCKAIGKARHQGLCDSCWAYAVASAFTDRFCIATNGTSDFEFSAEDILTCCGPQCLRDKKEMCGGGRVDKAWDFLVQRGGVSGGDYKSEEVK</sequence>
<organism evidence="3 4">
    <name type="scientific">Asbolus verrucosus</name>
    <name type="common">Desert ironclad beetle</name>
    <dbReference type="NCBI Taxonomy" id="1661398"/>
    <lineage>
        <taxon>Eukaryota</taxon>
        <taxon>Metazoa</taxon>
        <taxon>Ecdysozoa</taxon>
        <taxon>Arthropoda</taxon>
        <taxon>Hexapoda</taxon>
        <taxon>Insecta</taxon>
        <taxon>Pterygota</taxon>
        <taxon>Neoptera</taxon>
        <taxon>Endopterygota</taxon>
        <taxon>Coleoptera</taxon>
        <taxon>Polyphaga</taxon>
        <taxon>Cucujiformia</taxon>
        <taxon>Tenebrionidae</taxon>
        <taxon>Pimeliinae</taxon>
        <taxon>Asbolus</taxon>
    </lineage>
</organism>
<reference evidence="3 4" key="1">
    <citation type="submission" date="2017-03" db="EMBL/GenBank/DDBJ databases">
        <title>Genome of the blue death feigning beetle - Asbolus verrucosus.</title>
        <authorList>
            <person name="Rider S.D."/>
        </authorList>
    </citation>
    <scope>NUCLEOTIDE SEQUENCE [LARGE SCALE GENOMIC DNA]</scope>
    <source>
        <strain evidence="3">Butters</strain>
        <tissue evidence="3">Head and leg muscle</tissue>
    </source>
</reference>
<dbReference type="SUPFAM" id="SSF54001">
    <property type="entry name" value="Cysteine proteinases"/>
    <property type="match status" value="1"/>
</dbReference>
<dbReference type="OrthoDB" id="6514058at2759"/>
<dbReference type="InterPro" id="IPR013128">
    <property type="entry name" value="Peptidase_C1A"/>
</dbReference>
<dbReference type="InterPro" id="IPR038765">
    <property type="entry name" value="Papain-like_cys_pep_sf"/>
</dbReference>
<dbReference type="AlphaFoldDB" id="A0A482WD98"/>
<evidence type="ECO:0000259" key="2">
    <source>
        <dbReference type="Pfam" id="PF00112"/>
    </source>
</evidence>
<evidence type="ECO:0000256" key="1">
    <source>
        <dbReference type="ARBA" id="ARBA00008455"/>
    </source>
</evidence>
<evidence type="ECO:0000313" key="4">
    <source>
        <dbReference type="Proteomes" id="UP000292052"/>
    </source>
</evidence>
<accession>A0A482WD98</accession>
<comment type="similarity">
    <text evidence="1">Belongs to the peptidase C1 family.</text>
</comment>
<dbReference type="PANTHER" id="PTHR12411">
    <property type="entry name" value="CYSTEINE PROTEASE FAMILY C1-RELATED"/>
    <property type="match status" value="1"/>
</dbReference>
<protein>
    <submittedName>
        <fullName evidence="3">Peptidase C1 and/or Propeptide C1 domain containing protein</fullName>
    </submittedName>
</protein>
<dbReference type="STRING" id="1661398.A0A482WD98"/>
<feature type="domain" description="Peptidase C1A papain C-terminal" evidence="2">
    <location>
        <begin position="80"/>
        <end position="177"/>
    </location>
</feature>
<dbReference type="InterPro" id="IPR000668">
    <property type="entry name" value="Peptidase_C1A_C"/>
</dbReference>
<gene>
    <name evidence="3" type="ORF">BDFB_013381</name>
</gene>
<dbReference type="GO" id="GO:0006508">
    <property type="term" value="P:proteolysis"/>
    <property type="evidence" value="ECO:0007669"/>
    <property type="project" value="InterPro"/>
</dbReference>
<name>A0A482WD98_ASBVE</name>
<evidence type="ECO:0000313" key="3">
    <source>
        <dbReference type="EMBL" id="RZC43241.1"/>
    </source>
</evidence>
<dbReference type="Pfam" id="PF00112">
    <property type="entry name" value="Peptidase_C1"/>
    <property type="match status" value="1"/>
</dbReference>
<dbReference type="Gene3D" id="3.90.70.10">
    <property type="entry name" value="Cysteine proteinases"/>
    <property type="match status" value="1"/>
</dbReference>
<keyword evidence="4" id="KW-1185">Reference proteome</keyword>
<dbReference type="EMBL" id="QDEB01000927">
    <property type="protein sequence ID" value="RZC43241.1"/>
    <property type="molecule type" value="Genomic_DNA"/>
</dbReference>